<dbReference type="AlphaFoldDB" id="A0A3D9HNG2"/>
<dbReference type="Proteomes" id="UP000256845">
    <property type="component" value="Unassembled WGS sequence"/>
</dbReference>
<dbReference type="InterPro" id="IPR001789">
    <property type="entry name" value="Sig_transdc_resp-reg_receiver"/>
</dbReference>
<sequence>MYRDDSDRVHDSKQRDRVSQAKTAVRGVAFHEEIRRERSAPSPEEIVAQLRGEFLIEARERLESIERILNDFHTDAIDPNTVNRLVRQEAHNLKGMGATFGFPVVSHAMHRLEDYLEINPMKDKRDLYLTQRFIDPVDRIIDVGIPLSEEEGREILENLPIAQNDEQPVFDYVPDRLRALLIVNSRTVGLKLSIELEAYGFEVVTELDMDDVLPKIVRLKPSIVISSFSMTGLNGVDLARAVVGMSDTQHVPIAILTSFDAEAPELSKLPKNVPIIHLGANIEAEISKALTAIEFRWPVNPTSEGIADELDGR</sequence>
<dbReference type="EMBL" id="QRDW01000004">
    <property type="protein sequence ID" value="RED50955.1"/>
    <property type="molecule type" value="Genomic_DNA"/>
</dbReference>
<evidence type="ECO:0000256" key="3">
    <source>
        <dbReference type="PROSITE-ProRule" id="PRU00169"/>
    </source>
</evidence>
<dbReference type="Gene3D" id="1.20.120.160">
    <property type="entry name" value="HPT domain"/>
    <property type="match status" value="1"/>
</dbReference>
<dbReference type="InterPro" id="IPR036641">
    <property type="entry name" value="HPT_dom_sf"/>
</dbReference>
<feature type="domain" description="HPt" evidence="6">
    <location>
        <begin position="43"/>
        <end position="151"/>
    </location>
</feature>
<dbReference type="OrthoDB" id="8439620at2"/>
<dbReference type="InterPro" id="IPR011006">
    <property type="entry name" value="CheY-like_superfamily"/>
</dbReference>
<evidence type="ECO:0000256" key="2">
    <source>
        <dbReference type="PROSITE-ProRule" id="PRU00110"/>
    </source>
</evidence>
<reference evidence="7 8" key="1">
    <citation type="submission" date="2018-07" db="EMBL/GenBank/DDBJ databases">
        <title>Genomic Encyclopedia of Type Strains, Phase III (KMG-III): the genomes of soil and plant-associated and newly described type strains.</title>
        <authorList>
            <person name="Whitman W."/>
        </authorList>
    </citation>
    <scope>NUCLEOTIDE SEQUENCE [LARGE SCALE GENOMIC DNA]</scope>
    <source>
        <strain evidence="7 8">CECT 8488</strain>
    </source>
</reference>
<dbReference type="SMART" id="SM00073">
    <property type="entry name" value="HPT"/>
    <property type="match status" value="1"/>
</dbReference>
<evidence type="ECO:0000256" key="1">
    <source>
        <dbReference type="ARBA" id="ARBA00023012"/>
    </source>
</evidence>
<dbReference type="Pfam" id="PF01627">
    <property type="entry name" value="Hpt"/>
    <property type="match status" value="1"/>
</dbReference>
<accession>A0A3D9HNG2</accession>
<dbReference type="GO" id="GO:0004672">
    <property type="term" value="F:protein kinase activity"/>
    <property type="evidence" value="ECO:0007669"/>
    <property type="project" value="UniProtKB-ARBA"/>
</dbReference>
<dbReference type="PROSITE" id="PS50110">
    <property type="entry name" value="RESPONSE_REGULATORY"/>
    <property type="match status" value="1"/>
</dbReference>
<dbReference type="SUPFAM" id="SSF47226">
    <property type="entry name" value="Histidine-containing phosphotransfer domain, HPT domain"/>
    <property type="match status" value="1"/>
</dbReference>
<keyword evidence="8" id="KW-1185">Reference proteome</keyword>
<feature type="compositionally biased region" description="Basic and acidic residues" evidence="4">
    <location>
        <begin position="1"/>
        <end position="19"/>
    </location>
</feature>
<evidence type="ECO:0000259" key="5">
    <source>
        <dbReference type="PROSITE" id="PS50110"/>
    </source>
</evidence>
<evidence type="ECO:0000259" key="6">
    <source>
        <dbReference type="PROSITE" id="PS50894"/>
    </source>
</evidence>
<organism evidence="7 8">
    <name type="scientific">Aestuariispira insulae</name>
    <dbReference type="NCBI Taxonomy" id="1461337"/>
    <lineage>
        <taxon>Bacteria</taxon>
        <taxon>Pseudomonadati</taxon>
        <taxon>Pseudomonadota</taxon>
        <taxon>Alphaproteobacteria</taxon>
        <taxon>Rhodospirillales</taxon>
        <taxon>Kiloniellaceae</taxon>
        <taxon>Aestuariispira</taxon>
    </lineage>
</organism>
<comment type="caution">
    <text evidence="3">Lacks conserved residue(s) required for the propagation of feature annotation.</text>
</comment>
<name>A0A3D9HNG2_9PROT</name>
<comment type="caution">
    <text evidence="7">The sequence shown here is derived from an EMBL/GenBank/DDBJ whole genome shotgun (WGS) entry which is preliminary data.</text>
</comment>
<gene>
    <name evidence="7" type="ORF">DFP90_104228</name>
</gene>
<dbReference type="CDD" id="cd00088">
    <property type="entry name" value="HPT"/>
    <property type="match status" value="1"/>
</dbReference>
<keyword evidence="1" id="KW-0902">Two-component regulatory system</keyword>
<dbReference type="SUPFAM" id="SSF52172">
    <property type="entry name" value="CheY-like"/>
    <property type="match status" value="1"/>
</dbReference>
<dbReference type="InterPro" id="IPR008207">
    <property type="entry name" value="Sig_transdc_His_kin_Hpt_dom"/>
</dbReference>
<evidence type="ECO:0000256" key="4">
    <source>
        <dbReference type="SAM" id="MobiDB-lite"/>
    </source>
</evidence>
<dbReference type="CDD" id="cd00156">
    <property type="entry name" value="REC"/>
    <property type="match status" value="1"/>
</dbReference>
<dbReference type="RefSeq" id="WP_115936741.1">
    <property type="nucleotide sequence ID" value="NZ_QRDW01000004.1"/>
</dbReference>
<dbReference type="Gene3D" id="3.40.50.2300">
    <property type="match status" value="1"/>
</dbReference>
<keyword evidence="2" id="KW-0597">Phosphoprotein</keyword>
<feature type="region of interest" description="Disordered" evidence="4">
    <location>
        <begin position="1"/>
        <end position="24"/>
    </location>
</feature>
<evidence type="ECO:0000313" key="8">
    <source>
        <dbReference type="Proteomes" id="UP000256845"/>
    </source>
</evidence>
<evidence type="ECO:0000313" key="7">
    <source>
        <dbReference type="EMBL" id="RED50955.1"/>
    </source>
</evidence>
<dbReference type="GO" id="GO:0000160">
    <property type="term" value="P:phosphorelay signal transduction system"/>
    <property type="evidence" value="ECO:0007669"/>
    <property type="project" value="UniProtKB-KW"/>
</dbReference>
<dbReference type="PROSITE" id="PS50894">
    <property type="entry name" value="HPT"/>
    <property type="match status" value="1"/>
</dbReference>
<feature type="modified residue" description="Phosphohistidine" evidence="2">
    <location>
        <position position="91"/>
    </location>
</feature>
<proteinExistence type="predicted"/>
<feature type="domain" description="Response regulatory" evidence="5">
    <location>
        <begin position="178"/>
        <end position="286"/>
    </location>
</feature>
<protein>
    <submittedName>
        <fullName evidence="7">Hpt domain-containing protein</fullName>
    </submittedName>
</protein>